<evidence type="ECO:0000256" key="6">
    <source>
        <dbReference type="ARBA" id="ARBA00022962"/>
    </source>
</evidence>
<evidence type="ECO:0000256" key="7">
    <source>
        <dbReference type="ARBA" id="ARBA00048741"/>
    </source>
</evidence>
<evidence type="ECO:0000256" key="4">
    <source>
        <dbReference type="ARBA" id="ARBA00022741"/>
    </source>
</evidence>
<evidence type="ECO:0000256" key="3">
    <source>
        <dbReference type="ARBA" id="ARBA00012737"/>
    </source>
</evidence>
<dbReference type="EC" id="6.3.5.4" evidence="3"/>
<evidence type="ECO:0000256" key="5">
    <source>
        <dbReference type="ARBA" id="ARBA00022840"/>
    </source>
</evidence>
<comment type="pathway">
    <text evidence="1">Amino-acid biosynthesis; L-asparagine biosynthesis; L-asparagine from L-aspartate (L-Gln route): step 1/1.</text>
</comment>
<dbReference type="PANTHER" id="PTHR43284:SF1">
    <property type="entry name" value="ASPARAGINE SYNTHETASE"/>
    <property type="match status" value="1"/>
</dbReference>
<dbReference type="EMBL" id="CP013264">
    <property type="protein sequence ID" value="ALR19814.1"/>
    <property type="molecule type" value="Genomic_DNA"/>
</dbReference>
<evidence type="ECO:0000256" key="8">
    <source>
        <dbReference type="PIRSR" id="PIRSR001589-1"/>
    </source>
</evidence>
<dbReference type="SUPFAM" id="SSF52402">
    <property type="entry name" value="Adenine nucleotide alpha hydrolases-like"/>
    <property type="match status" value="1"/>
</dbReference>
<keyword evidence="13" id="KW-1185">Reference proteome</keyword>
<evidence type="ECO:0000256" key="2">
    <source>
        <dbReference type="ARBA" id="ARBA00005752"/>
    </source>
</evidence>
<evidence type="ECO:0000313" key="13">
    <source>
        <dbReference type="Proteomes" id="UP000056968"/>
    </source>
</evidence>
<dbReference type="InterPro" id="IPR051786">
    <property type="entry name" value="ASN_synthetase/amidase"/>
</dbReference>
<proteinExistence type="inferred from homology"/>
<reference evidence="12 13" key="1">
    <citation type="submission" date="2015-11" db="EMBL/GenBank/DDBJ databases">
        <title>A Two-component Flavoprotein Monooxygenase System MeaXY Responsible for para-Hydroxylation of 2-Methyl-6-ethylaniline and 2,6-Diethylaniline in Sphingobium baderi DE-13.</title>
        <authorList>
            <person name="Cheng M."/>
            <person name="Meng Q."/>
            <person name="Yang Y."/>
            <person name="Chu C."/>
            <person name="Yan X."/>
            <person name="He J."/>
            <person name="Li S."/>
        </authorList>
    </citation>
    <scope>NUCLEOTIDE SEQUENCE [LARGE SCALE GENOMIC DNA]</scope>
    <source>
        <strain evidence="12 13">DE-13</strain>
    </source>
</reference>
<dbReference type="InterPro" id="IPR014729">
    <property type="entry name" value="Rossmann-like_a/b/a_fold"/>
</dbReference>
<dbReference type="Pfam" id="PF13537">
    <property type="entry name" value="GATase_7"/>
    <property type="match status" value="1"/>
</dbReference>
<dbReference type="GO" id="GO:0006529">
    <property type="term" value="P:asparagine biosynthetic process"/>
    <property type="evidence" value="ECO:0007669"/>
    <property type="project" value="UniProtKB-KW"/>
</dbReference>
<feature type="site" description="Important for beta-aspartyl-AMP intermediate formation" evidence="10">
    <location>
        <position position="373"/>
    </location>
</feature>
<evidence type="ECO:0000259" key="11">
    <source>
        <dbReference type="PROSITE" id="PS51278"/>
    </source>
</evidence>
<dbReference type="SUPFAM" id="SSF56235">
    <property type="entry name" value="N-terminal nucleophile aminohydrolases (Ntn hydrolases)"/>
    <property type="match status" value="1"/>
</dbReference>
<feature type="binding site" evidence="9">
    <location>
        <begin position="371"/>
        <end position="372"/>
    </location>
    <ligand>
        <name>ATP</name>
        <dbReference type="ChEBI" id="CHEBI:30616"/>
    </ligand>
</feature>
<dbReference type="RefSeq" id="WP_062062982.1">
    <property type="nucleotide sequence ID" value="NZ_CP013264.1"/>
</dbReference>
<dbReference type="InterPro" id="IPR017932">
    <property type="entry name" value="GATase_2_dom"/>
</dbReference>
<dbReference type="Gene3D" id="3.40.50.620">
    <property type="entry name" value="HUPs"/>
    <property type="match status" value="1"/>
</dbReference>
<dbReference type="NCBIfam" id="TIGR01536">
    <property type="entry name" value="asn_synth_AEB"/>
    <property type="match status" value="1"/>
</dbReference>
<dbReference type="Pfam" id="PF00733">
    <property type="entry name" value="Asn_synthase"/>
    <property type="match status" value="1"/>
</dbReference>
<comment type="similarity">
    <text evidence="2">Belongs to the asparagine synthetase family.</text>
</comment>
<keyword evidence="8" id="KW-0028">Amino-acid biosynthesis</keyword>
<dbReference type="InterPro" id="IPR001962">
    <property type="entry name" value="Asn_synthase"/>
</dbReference>
<evidence type="ECO:0000256" key="9">
    <source>
        <dbReference type="PIRSR" id="PIRSR001589-2"/>
    </source>
</evidence>
<dbReference type="CDD" id="cd01991">
    <property type="entry name" value="Asn_synthase_B_C"/>
    <property type="match status" value="1"/>
</dbReference>
<feature type="binding site" evidence="9">
    <location>
        <position position="298"/>
    </location>
    <ligand>
        <name>ATP</name>
        <dbReference type="ChEBI" id="CHEBI:30616"/>
    </ligand>
</feature>
<gene>
    <name evidence="12" type="ORF">ATN00_05305</name>
</gene>
<dbReference type="Gene3D" id="3.60.20.10">
    <property type="entry name" value="Glutamine Phosphoribosylpyrophosphate, subunit 1, domain 1"/>
    <property type="match status" value="1"/>
</dbReference>
<dbReference type="PANTHER" id="PTHR43284">
    <property type="entry name" value="ASPARAGINE SYNTHETASE (GLUTAMINE-HYDROLYZING)"/>
    <property type="match status" value="1"/>
</dbReference>
<dbReference type="GO" id="GO:0005829">
    <property type="term" value="C:cytosol"/>
    <property type="evidence" value="ECO:0007669"/>
    <property type="project" value="TreeGrafter"/>
</dbReference>
<sequence length="652" mass="72281">MCGISGLIAHRSSDALLTTARRMNDSLRHRGPDMADEWIDADAGIALAHRRLSILDLSPQGRQPMISASERYVICFNGEIYNYRALREDMIARGYHFAGGSDTEVLLATIEQYGIVRAAQGCAGMFAFALWDRTKRVLHLVRDRIGKKPLYYGWNGKAFLFASELKAIMAVCETGVEVDREALTAYLRHQYVPAPHSIMRGISKLPAGTHVMVTADGATDPCPYWSIEETAVAGQDDPFVANDGAMLDRVEDVLRRAVRERMVADVPVGAFLSGGIDSSLTSAIMQQESREPISTFTIGFEEPEYDESSHAEQVAKAIGSHHHMIRMSAAAFLDTVPQLPEIYDEPFADPSAIPMFHIARFAREKVIVCLSGDGGDESFGGYGRYQIAGKLGRGITVLPPWLRGSIAGGIDALSPAAWDRIFRYMPVSAGSALRGDMSGDRLHKLATLFRSENVEALYSNLTSVHPDPEALVIEGAEPQMSIQAALNDPLRQMMLIDSARYLPDDILVKVDRATMAVGLEARAPLLDHRLIELAWRLPTGALLRDGKGKWPLHALFQRHLPPALADRPKRGFSVPIEQWLRGPLRRWAGALLDPDLIRSQGLIAPEPVSRMWAEHLSGNRNWSFQLWTLLMFQNWLRHWQPAFSSSDASLVE</sequence>
<keyword evidence="8" id="KW-0061">Asparagine biosynthesis</keyword>
<feature type="active site" description="For GATase activity" evidence="8">
    <location>
        <position position="2"/>
    </location>
</feature>
<dbReference type="GO" id="GO:0005524">
    <property type="term" value="F:ATP binding"/>
    <property type="evidence" value="ECO:0007669"/>
    <property type="project" value="UniProtKB-KW"/>
</dbReference>
<dbReference type="AlphaFoldDB" id="A0A0S3EWL3"/>
<protein>
    <recommendedName>
        <fullName evidence="3">asparagine synthase (glutamine-hydrolyzing)</fullName>
        <ecNumber evidence="3">6.3.5.4</ecNumber>
    </recommendedName>
</protein>
<dbReference type="InterPro" id="IPR006426">
    <property type="entry name" value="Asn_synth_AEB"/>
</dbReference>
<name>A0A0S3EWL3_9SPHN</name>
<feature type="domain" description="Glutamine amidotransferase type-2" evidence="11">
    <location>
        <begin position="2"/>
        <end position="216"/>
    </location>
</feature>
<keyword evidence="5 9" id="KW-0067">ATP-binding</keyword>
<dbReference type="InterPro" id="IPR029055">
    <property type="entry name" value="Ntn_hydrolases_N"/>
</dbReference>
<dbReference type="GO" id="GO:0004066">
    <property type="term" value="F:asparagine synthase (glutamine-hydrolyzing) activity"/>
    <property type="evidence" value="ECO:0007669"/>
    <property type="project" value="UniProtKB-EC"/>
</dbReference>
<feature type="binding site" evidence="9">
    <location>
        <position position="102"/>
    </location>
    <ligand>
        <name>L-glutamine</name>
        <dbReference type="ChEBI" id="CHEBI:58359"/>
    </ligand>
</feature>
<comment type="catalytic activity">
    <reaction evidence="7">
        <text>L-aspartate + L-glutamine + ATP + H2O = L-asparagine + L-glutamate + AMP + diphosphate + H(+)</text>
        <dbReference type="Rhea" id="RHEA:12228"/>
        <dbReference type="ChEBI" id="CHEBI:15377"/>
        <dbReference type="ChEBI" id="CHEBI:15378"/>
        <dbReference type="ChEBI" id="CHEBI:29985"/>
        <dbReference type="ChEBI" id="CHEBI:29991"/>
        <dbReference type="ChEBI" id="CHEBI:30616"/>
        <dbReference type="ChEBI" id="CHEBI:33019"/>
        <dbReference type="ChEBI" id="CHEBI:58048"/>
        <dbReference type="ChEBI" id="CHEBI:58359"/>
        <dbReference type="ChEBI" id="CHEBI:456215"/>
        <dbReference type="EC" id="6.3.5.4"/>
    </reaction>
</comment>
<dbReference type="PROSITE" id="PS51278">
    <property type="entry name" value="GATASE_TYPE_2"/>
    <property type="match status" value="1"/>
</dbReference>
<evidence type="ECO:0000313" key="12">
    <source>
        <dbReference type="EMBL" id="ALR19814.1"/>
    </source>
</evidence>
<evidence type="ECO:0000256" key="1">
    <source>
        <dbReference type="ARBA" id="ARBA00005187"/>
    </source>
</evidence>
<keyword evidence="6 8" id="KW-0315">Glutamine amidotransferase</keyword>
<dbReference type="KEGG" id="sbd:ATN00_05305"/>
<evidence type="ECO:0000256" key="10">
    <source>
        <dbReference type="PIRSR" id="PIRSR001589-3"/>
    </source>
</evidence>
<organism evidence="12 13">
    <name type="scientific">Sphingobium baderi</name>
    <dbReference type="NCBI Taxonomy" id="1332080"/>
    <lineage>
        <taxon>Bacteria</taxon>
        <taxon>Pseudomonadati</taxon>
        <taxon>Pseudomonadota</taxon>
        <taxon>Alphaproteobacteria</taxon>
        <taxon>Sphingomonadales</taxon>
        <taxon>Sphingomonadaceae</taxon>
        <taxon>Sphingobium</taxon>
    </lineage>
</organism>
<dbReference type="InterPro" id="IPR033738">
    <property type="entry name" value="AsnB_N"/>
</dbReference>
<dbReference type="PIRSF" id="PIRSF001589">
    <property type="entry name" value="Asn_synthetase_glu-h"/>
    <property type="match status" value="1"/>
</dbReference>
<accession>A0A0S3EWL3</accession>
<dbReference type="Proteomes" id="UP000056968">
    <property type="component" value="Chromosome"/>
</dbReference>
<dbReference type="STRING" id="1332080.ATN00_05305"/>
<dbReference type="OrthoDB" id="9763290at2"/>
<dbReference type="CDD" id="cd00712">
    <property type="entry name" value="AsnB"/>
    <property type="match status" value="1"/>
</dbReference>
<keyword evidence="4 9" id="KW-0547">Nucleotide-binding</keyword>